<dbReference type="PANTHER" id="PTHR43603">
    <property type="entry name" value="COBW DOMAIN-CONTAINING PROTEIN DDB_G0274527"/>
    <property type="match status" value="1"/>
</dbReference>
<evidence type="ECO:0000313" key="3">
    <source>
        <dbReference type="Proteomes" id="UP000051952"/>
    </source>
</evidence>
<sequence length="769" mass="82186">MDDWGIVQQSSSGLASSAATAASASTATDQDAPAKPSSGKKVSFSDAAAARSSNPSTSHLSSSDSIGSNSTAGVVVERMPPLCELMYSRRSTARAFELDAYVVQPEKGIVANAHGAMTVVVAAGDTTGGKDGSSSAGKSPLAHLETNTPIRIRVVVRRSLKGRMTLELCDAAGSLKTLSQDEVLASPYLSSTATGAASWLHVSQVSHCVGILIVRGHQCVLVRSLSGEYNGMRFPYQAHDDATQSSLECAIEAACIQCDISEDNFAVHPCIAPVMYYPAPMTCVTIYVAIANYPSTSSAMAGGEEDLNDPYDWKPYEGALKSLTTKAERAAFVKLVDNIQCAASAGMYTPPLSLPVFGPSTTAAGPASIIAHESYDGMMHAPLAVTVVHTSDLQATPEVLLNAFGVSTSPHKNSDVLVLIGEEGSPSVAFITEWIASAAAAPTAEKYILLDSAHGKDSVLYFKSYAADITEAATRRGITCTLKLVEVATPQVQIAILAAIPGLNSSSEQQQQQQQVIDVPSLIVGLEGADIVLLVASSDEKQQQVVLDFIRVVISDVNPVPVLGDWQNPDEYLIDLQDDDQSHWVTGRTQMNTYSTCKMTTRATTTRQAVHLKYTYRRSLPFNPQSFANVSSSDAVRALLTEPLHSASMHLVSMSGYVWISTRFGYRGEVTLSTSNTVEIAQGDPWWCLVDEADRPSNCNPANWDKQHGDRAQQISFVIARNSTPAQREENPLDVAAAIIESALDPALCGAQEWRTWNRHADPLAPWDA</sequence>
<keyword evidence="3" id="KW-1185">Reference proteome</keyword>
<evidence type="ECO:0000313" key="2">
    <source>
        <dbReference type="EMBL" id="CUG93479.1"/>
    </source>
</evidence>
<dbReference type="Proteomes" id="UP000051952">
    <property type="component" value="Unassembled WGS sequence"/>
</dbReference>
<dbReference type="InterPro" id="IPR051927">
    <property type="entry name" value="Zn_Chap_cDPG_Synth"/>
</dbReference>
<proteinExistence type="predicted"/>
<accession>A0A0S4JVQ7</accession>
<dbReference type="VEuPathDB" id="TriTrypDB:BSAL_43090"/>
<protein>
    <submittedName>
        <fullName evidence="2">Uncharacterized protein</fullName>
    </submittedName>
</protein>
<gene>
    <name evidence="2" type="ORF">BSAL_43090</name>
</gene>
<dbReference type="AlphaFoldDB" id="A0A0S4JVQ7"/>
<evidence type="ECO:0000256" key="1">
    <source>
        <dbReference type="SAM" id="MobiDB-lite"/>
    </source>
</evidence>
<dbReference type="EMBL" id="CYKH01002157">
    <property type="protein sequence ID" value="CUG93479.1"/>
    <property type="molecule type" value="Genomic_DNA"/>
</dbReference>
<name>A0A0S4JVQ7_BODSA</name>
<dbReference type="PANTHER" id="PTHR43603:SF1">
    <property type="entry name" value="ZINC-REGULATED GTPASE METALLOPROTEIN ACTIVATOR 1"/>
    <property type="match status" value="1"/>
</dbReference>
<dbReference type="OrthoDB" id="272672at2759"/>
<organism evidence="2 3">
    <name type="scientific">Bodo saltans</name>
    <name type="common">Flagellated protozoan</name>
    <dbReference type="NCBI Taxonomy" id="75058"/>
    <lineage>
        <taxon>Eukaryota</taxon>
        <taxon>Discoba</taxon>
        <taxon>Euglenozoa</taxon>
        <taxon>Kinetoplastea</taxon>
        <taxon>Metakinetoplastina</taxon>
        <taxon>Eubodonida</taxon>
        <taxon>Bodonidae</taxon>
        <taxon>Bodo</taxon>
    </lineage>
</organism>
<feature type="region of interest" description="Disordered" evidence="1">
    <location>
        <begin position="1"/>
        <end position="72"/>
    </location>
</feature>
<feature type="compositionally biased region" description="Low complexity" evidence="1">
    <location>
        <begin position="52"/>
        <end position="70"/>
    </location>
</feature>
<reference evidence="3" key="1">
    <citation type="submission" date="2015-09" db="EMBL/GenBank/DDBJ databases">
        <authorList>
            <consortium name="Pathogen Informatics"/>
        </authorList>
    </citation>
    <scope>NUCLEOTIDE SEQUENCE [LARGE SCALE GENOMIC DNA]</scope>
    <source>
        <strain evidence="3">Lake Konstanz</strain>
    </source>
</reference>
<feature type="compositionally biased region" description="Low complexity" evidence="1">
    <location>
        <begin position="10"/>
        <end position="28"/>
    </location>
</feature>